<dbReference type="eggNOG" id="COG0699">
    <property type="taxonomic scope" value="Bacteria"/>
</dbReference>
<dbReference type="HOGENOM" id="CLU_818159_0_0_3"/>
<dbReference type="KEGG" id="mic:Mic7113_4695"/>
<sequence length="338" mass="39397">MNEYFNTFLNLDESIDQLLTDEHNSLELKQSATSLRKSVQPCVEELKHSAVKLKGLVQGCFYDLYNAEDVWNSKPKIAEAAKDEIWEQIGQITGRSIRIRNFADQCKDEAIKRANKSLDERVDFLRKKYFIDSKGNKKKGIGFSEKEGFIKQVNPKIDYHYEEMKRIIKTSMGLVYQEIISIQIESIQRCISLLDNQSKGQYIKQMEFIISELETKFTEPTEHLPNYLIGFKSAVKPDVKALVDKGWGDIYWGEVVEFKENVYSKIEKFITAIFDDRVKLATEALEQAIAFYNDFLERQERYQQETPEQREAEKAWIDQQRQQLQQVQDGIEGILNAS</sequence>
<gene>
    <name evidence="1" type="ORF">Mic7113_4695</name>
</gene>
<dbReference type="AlphaFoldDB" id="K9WJJ7"/>
<dbReference type="Proteomes" id="UP000010471">
    <property type="component" value="Chromosome"/>
</dbReference>
<accession>K9WJJ7</accession>
<evidence type="ECO:0008006" key="3">
    <source>
        <dbReference type="Google" id="ProtNLM"/>
    </source>
</evidence>
<keyword evidence="2" id="KW-1185">Reference proteome</keyword>
<evidence type="ECO:0000313" key="1">
    <source>
        <dbReference type="EMBL" id="AFZ20368.1"/>
    </source>
</evidence>
<protein>
    <recommendedName>
        <fullName evidence="3">Dynamin family protein</fullName>
    </recommendedName>
</protein>
<organism evidence="1 2">
    <name type="scientific">Allocoleopsis franciscana PCC 7113</name>
    <dbReference type="NCBI Taxonomy" id="1173027"/>
    <lineage>
        <taxon>Bacteria</taxon>
        <taxon>Bacillati</taxon>
        <taxon>Cyanobacteriota</taxon>
        <taxon>Cyanophyceae</taxon>
        <taxon>Coleofasciculales</taxon>
        <taxon>Coleofasciculaceae</taxon>
        <taxon>Allocoleopsis</taxon>
        <taxon>Allocoleopsis franciscana</taxon>
    </lineage>
</organism>
<reference evidence="1 2" key="1">
    <citation type="submission" date="2012-06" db="EMBL/GenBank/DDBJ databases">
        <title>Finished chromosome of genome of Microcoleus sp. PCC 7113.</title>
        <authorList>
            <consortium name="US DOE Joint Genome Institute"/>
            <person name="Gugger M."/>
            <person name="Coursin T."/>
            <person name="Rippka R."/>
            <person name="Tandeau De Marsac N."/>
            <person name="Huntemann M."/>
            <person name="Wei C.-L."/>
            <person name="Han J."/>
            <person name="Detter J.C."/>
            <person name="Han C."/>
            <person name="Tapia R."/>
            <person name="Chen A."/>
            <person name="Kyrpides N."/>
            <person name="Mavromatis K."/>
            <person name="Markowitz V."/>
            <person name="Szeto E."/>
            <person name="Ivanova N."/>
            <person name="Pagani I."/>
            <person name="Pati A."/>
            <person name="Goodwin L."/>
            <person name="Nordberg H.P."/>
            <person name="Cantor M.N."/>
            <person name="Hua S.X."/>
            <person name="Woyke T."/>
            <person name="Kerfeld C.A."/>
        </authorList>
    </citation>
    <scope>NUCLEOTIDE SEQUENCE [LARGE SCALE GENOMIC DNA]</scope>
    <source>
        <strain evidence="1 2">PCC 7113</strain>
    </source>
</reference>
<dbReference type="STRING" id="1173027.Mic7113_4695"/>
<dbReference type="OrthoDB" id="3650305at2"/>
<dbReference type="RefSeq" id="WP_015184503.1">
    <property type="nucleotide sequence ID" value="NC_019738.1"/>
</dbReference>
<evidence type="ECO:0000313" key="2">
    <source>
        <dbReference type="Proteomes" id="UP000010471"/>
    </source>
</evidence>
<name>K9WJJ7_9CYAN</name>
<dbReference type="EMBL" id="CP003630">
    <property type="protein sequence ID" value="AFZ20368.1"/>
    <property type="molecule type" value="Genomic_DNA"/>
</dbReference>
<proteinExistence type="predicted"/>